<sequence length="272" mass="28354">MKVALITGAGSGIGLTTALAFVNSGIAVVGLGRRSEKLDALVSAAGERRDLVAVLAADATLDDTPSRAVQLAMSRFGRLDYLVNNAGSGRPKPVHETDDATLDASLNLMLRAPFRFIREALTVMQPGSAIVNVSSTYALVGGLRGGAYSAAKAGLLGLTSHVACQYGSSGIRCNAIAPGVIPTEMTEGRFEDERFKRMNNDMTPSPRLGTADDVANTIAFLCSDAAGWINGQCIAIDGGWSATKFLSETALVATRTEVQPDFSHSGKPVVHG</sequence>
<dbReference type="RefSeq" id="WP_165119413.1">
    <property type="nucleotide sequence ID" value="NZ_JAAKZG010000007.1"/>
</dbReference>
<dbReference type="GO" id="GO:0032787">
    <property type="term" value="P:monocarboxylic acid metabolic process"/>
    <property type="evidence" value="ECO:0007669"/>
    <property type="project" value="UniProtKB-ARBA"/>
</dbReference>
<dbReference type="PANTHER" id="PTHR42879">
    <property type="entry name" value="3-OXOACYL-(ACYL-CARRIER-PROTEIN) REDUCTASE"/>
    <property type="match status" value="1"/>
</dbReference>
<dbReference type="Pfam" id="PF13561">
    <property type="entry name" value="adh_short_C2"/>
    <property type="match status" value="1"/>
</dbReference>
<dbReference type="AlphaFoldDB" id="A0A7C9R906"/>
<dbReference type="PROSITE" id="PS00061">
    <property type="entry name" value="ADH_SHORT"/>
    <property type="match status" value="1"/>
</dbReference>
<comment type="similarity">
    <text evidence="1">Belongs to the short-chain dehydrogenases/reductases (SDR) family.</text>
</comment>
<dbReference type="FunFam" id="3.40.50.720:FF:000084">
    <property type="entry name" value="Short-chain dehydrogenase reductase"/>
    <property type="match status" value="1"/>
</dbReference>
<dbReference type="InterPro" id="IPR050259">
    <property type="entry name" value="SDR"/>
</dbReference>
<evidence type="ECO:0000313" key="3">
    <source>
        <dbReference type="EMBL" id="NGN43057.1"/>
    </source>
</evidence>
<dbReference type="PRINTS" id="PR00080">
    <property type="entry name" value="SDRFAMILY"/>
</dbReference>
<feature type="domain" description="Ketoreductase" evidence="2">
    <location>
        <begin position="2"/>
        <end position="179"/>
    </location>
</feature>
<organism evidence="3 4">
    <name type="scientific">Mesorhizobium zhangyense</name>
    <dbReference type="NCBI Taxonomy" id="1776730"/>
    <lineage>
        <taxon>Bacteria</taxon>
        <taxon>Pseudomonadati</taxon>
        <taxon>Pseudomonadota</taxon>
        <taxon>Alphaproteobacteria</taxon>
        <taxon>Hyphomicrobiales</taxon>
        <taxon>Phyllobacteriaceae</taxon>
        <taxon>Mesorhizobium</taxon>
    </lineage>
</organism>
<gene>
    <name evidence="3" type="ORF">G6N74_18460</name>
</gene>
<dbReference type="EMBL" id="JAAKZG010000007">
    <property type="protein sequence ID" value="NGN43057.1"/>
    <property type="molecule type" value="Genomic_DNA"/>
</dbReference>
<comment type="caution">
    <text evidence="3">The sequence shown here is derived from an EMBL/GenBank/DDBJ whole genome shotgun (WGS) entry which is preliminary data.</text>
</comment>
<dbReference type="PANTHER" id="PTHR42879:SF2">
    <property type="entry name" value="3-OXOACYL-[ACYL-CARRIER-PROTEIN] REDUCTASE FABG"/>
    <property type="match status" value="1"/>
</dbReference>
<evidence type="ECO:0000256" key="1">
    <source>
        <dbReference type="ARBA" id="ARBA00006484"/>
    </source>
</evidence>
<dbReference type="InterPro" id="IPR036291">
    <property type="entry name" value="NAD(P)-bd_dom_sf"/>
</dbReference>
<evidence type="ECO:0000313" key="4">
    <source>
        <dbReference type="Proteomes" id="UP000481252"/>
    </source>
</evidence>
<reference evidence="3 4" key="1">
    <citation type="submission" date="2020-02" db="EMBL/GenBank/DDBJ databases">
        <title>Genome sequence of the type strain CGMCC 1.15528 of Mesorhizobium zhangyense.</title>
        <authorList>
            <person name="Gao J."/>
            <person name="Sun J."/>
        </authorList>
    </citation>
    <scope>NUCLEOTIDE SEQUENCE [LARGE SCALE GENOMIC DNA]</scope>
    <source>
        <strain evidence="3 4">CGMCC 1.15528</strain>
    </source>
</reference>
<accession>A0A7C9R906</accession>
<dbReference type="InterPro" id="IPR020904">
    <property type="entry name" value="Sc_DH/Rdtase_CS"/>
</dbReference>
<dbReference type="Gene3D" id="3.40.50.720">
    <property type="entry name" value="NAD(P)-binding Rossmann-like Domain"/>
    <property type="match status" value="1"/>
</dbReference>
<dbReference type="PRINTS" id="PR00081">
    <property type="entry name" value="GDHRDH"/>
</dbReference>
<dbReference type="InterPro" id="IPR057326">
    <property type="entry name" value="KR_dom"/>
</dbReference>
<protein>
    <submittedName>
        <fullName evidence="3">SDR family oxidoreductase</fullName>
    </submittedName>
</protein>
<dbReference type="CDD" id="cd05233">
    <property type="entry name" value="SDR_c"/>
    <property type="match status" value="1"/>
</dbReference>
<dbReference type="SUPFAM" id="SSF51735">
    <property type="entry name" value="NAD(P)-binding Rossmann-fold domains"/>
    <property type="match status" value="1"/>
</dbReference>
<keyword evidence="4" id="KW-1185">Reference proteome</keyword>
<dbReference type="Proteomes" id="UP000481252">
    <property type="component" value="Unassembled WGS sequence"/>
</dbReference>
<name>A0A7C9R906_9HYPH</name>
<proteinExistence type="inferred from homology"/>
<evidence type="ECO:0000259" key="2">
    <source>
        <dbReference type="SMART" id="SM00822"/>
    </source>
</evidence>
<dbReference type="SMART" id="SM00822">
    <property type="entry name" value="PKS_KR"/>
    <property type="match status" value="1"/>
</dbReference>
<dbReference type="InterPro" id="IPR002347">
    <property type="entry name" value="SDR_fam"/>
</dbReference>